<evidence type="ECO:0000256" key="4">
    <source>
        <dbReference type="ARBA" id="ARBA00022676"/>
    </source>
</evidence>
<dbReference type="PANTHER" id="PTHR47779:SF1">
    <property type="entry name" value="SYNTHASE (CCG-9), PUTATIVE (AFU_ORTHOLOGUE AFUA_3G12100)-RELATED"/>
    <property type="match status" value="1"/>
</dbReference>
<protein>
    <submittedName>
        <fullName evidence="9">Glycosyl transferase family 1</fullName>
    </submittedName>
</protein>
<evidence type="ECO:0000259" key="7">
    <source>
        <dbReference type="Pfam" id="PF00534"/>
    </source>
</evidence>
<comment type="subunit">
    <text evidence="2">Homodimer.</text>
</comment>
<dbReference type="GO" id="GO:0016757">
    <property type="term" value="F:glycosyltransferase activity"/>
    <property type="evidence" value="ECO:0007669"/>
    <property type="project" value="UniProtKB-KW"/>
</dbReference>
<dbReference type="Proteomes" id="UP000052023">
    <property type="component" value="Unassembled WGS sequence"/>
</dbReference>
<name>A0A0R3N9V2_9BRAD</name>
<evidence type="ECO:0000259" key="8">
    <source>
        <dbReference type="Pfam" id="PF21269"/>
    </source>
</evidence>
<keyword evidence="6" id="KW-0119">Carbohydrate metabolism</keyword>
<dbReference type="GO" id="GO:0006006">
    <property type="term" value="P:glucose metabolic process"/>
    <property type="evidence" value="ECO:0007669"/>
    <property type="project" value="UniProtKB-KW"/>
</dbReference>
<keyword evidence="3" id="KW-0313">Glucose metabolism</keyword>
<dbReference type="RefSeq" id="WP_057842155.1">
    <property type="nucleotide sequence ID" value="NZ_LLYA01000035.1"/>
</dbReference>
<evidence type="ECO:0000256" key="1">
    <source>
        <dbReference type="ARBA" id="ARBA00009481"/>
    </source>
</evidence>
<keyword evidence="10" id="KW-1185">Reference proteome</keyword>
<dbReference type="AlphaFoldDB" id="A0A0R3N9V2"/>
<organism evidence="9 10">
    <name type="scientific">Bradyrhizobium retamae</name>
    <dbReference type="NCBI Taxonomy" id="1300035"/>
    <lineage>
        <taxon>Bacteria</taxon>
        <taxon>Pseudomonadati</taxon>
        <taxon>Pseudomonadota</taxon>
        <taxon>Alphaproteobacteria</taxon>
        <taxon>Hyphomicrobiales</taxon>
        <taxon>Nitrobacteraceae</taxon>
        <taxon>Bradyrhizobium</taxon>
    </lineage>
</organism>
<dbReference type="Pfam" id="PF21269">
    <property type="entry name" value="TreT_GT1"/>
    <property type="match status" value="1"/>
</dbReference>
<keyword evidence="4" id="KW-0328">Glycosyltransferase</keyword>
<evidence type="ECO:0000313" key="9">
    <source>
        <dbReference type="EMBL" id="KRR29208.1"/>
    </source>
</evidence>
<dbReference type="Pfam" id="PF00534">
    <property type="entry name" value="Glycos_transf_1"/>
    <property type="match status" value="1"/>
</dbReference>
<evidence type="ECO:0000256" key="2">
    <source>
        <dbReference type="ARBA" id="ARBA00011738"/>
    </source>
</evidence>
<dbReference type="PANTHER" id="PTHR47779">
    <property type="entry name" value="SYNTHASE (CCG-9), PUTATIVE (AFU_ORTHOLOGUE AFUA_3G12100)-RELATED"/>
    <property type="match status" value="1"/>
</dbReference>
<evidence type="ECO:0000313" key="10">
    <source>
        <dbReference type="Proteomes" id="UP000052023"/>
    </source>
</evidence>
<evidence type="ECO:0000256" key="3">
    <source>
        <dbReference type="ARBA" id="ARBA00022526"/>
    </source>
</evidence>
<evidence type="ECO:0000256" key="6">
    <source>
        <dbReference type="ARBA" id="ARBA00023277"/>
    </source>
</evidence>
<keyword evidence="5 9" id="KW-0808">Transferase</keyword>
<proteinExistence type="inferred from homology"/>
<gene>
    <name evidence="9" type="ORF">CQ13_16920</name>
</gene>
<accession>A0A0R3N9V2</accession>
<comment type="caution">
    <text evidence="9">The sequence shown here is derived from an EMBL/GenBank/DDBJ whole genome shotgun (WGS) entry which is preliminary data.</text>
</comment>
<dbReference type="Gene3D" id="3.40.50.2000">
    <property type="entry name" value="Glycogen Phosphorylase B"/>
    <property type="match status" value="2"/>
</dbReference>
<evidence type="ECO:0000256" key="5">
    <source>
        <dbReference type="ARBA" id="ARBA00022679"/>
    </source>
</evidence>
<dbReference type="InterPro" id="IPR049438">
    <property type="entry name" value="TreT_GT1"/>
</dbReference>
<sequence length="413" mass="46162">MSTLTSAVQRSTLGLHTLEQYEPLIGAATVERIAAKADRVRTMRVAHISSTFYGGGVTELLTPLTLMMNATGIETDWHLIQGTPGFFGCTKKLHNTLQGTSLEFSDAEKTIYEEVVFENATRLHLDECDAVIVHDPQPLPLITHFSDREMPWLWQCHVDLSSPHASVWTYLSQFIEQYNATIFSLPEYGQDLQVGQHFVTPAIDPFSAKNREMSDRERREFLGNYKIPTDRPLVTQISRFDRWKDPMGVIEAFRKAREQVDCTLVLVGNNASDDPEGGQILETIESVADEGIIVLSVDDPTLVNALQRSAAVVLQKSIREGFGLTVAEAMWKGAAVIGGDVGGIRHQIKDGWNGFLVSTPDQAAARIVELLKNPNLREELGARAKESVRQNFLMSRLLEDWLDLLSKYERPVV</sequence>
<dbReference type="InterPro" id="IPR052078">
    <property type="entry name" value="Trehalose_Metab_GTase"/>
</dbReference>
<comment type="similarity">
    <text evidence="1">Belongs to the glycosyltransferase group 1 family. Glycosyltransferase 4 subfamily.</text>
</comment>
<dbReference type="SUPFAM" id="SSF53756">
    <property type="entry name" value="UDP-Glycosyltransferase/glycogen phosphorylase"/>
    <property type="match status" value="1"/>
</dbReference>
<feature type="domain" description="Trehalose synthase N-terminal" evidence="8">
    <location>
        <begin position="47"/>
        <end position="189"/>
    </location>
</feature>
<reference evidence="9 10" key="1">
    <citation type="submission" date="2014-03" db="EMBL/GenBank/DDBJ databases">
        <title>Bradyrhizobium valentinum sp. nov., isolated from effective nodules of Lupinus mariae-josephae, a lupine endemic of basic-lime soils in Eastern Spain.</title>
        <authorList>
            <person name="Duran D."/>
            <person name="Rey L."/>
            <person name="Navarro A."/>
            <person name="Busquets A."/>
            <person name="Imperial J."/>
            <person name="Ruiz-Argueso T."/>
        </authorList>
    </citation>
    <scope>NUCLEOTIDE SEQUENCE [LARGE SCALE GENOMIC DNA]</scope>
    <source>
        <strain evidence="9 10">Ro19</strain>
    </source>
</reference>
<dbReference type="OrthoDB" id="9790710at2"/>
<feature type="domain" description="Glycosyl transferase family 1" evidence="7">
    <location>
        <begin position="220"/>
        <end position="386"/>
    </location>
</feature>
<dbReference type="InterPro" id="IPR001296">
    <property type="entry name" value="Glyco_trans_1"/>
</dbReference>
<dbReference type="EMBL" id="LLYA01000035">
    <property type="protein sequence ID" value="KRR29208.1"/>
    <property type="molecule type" value="Genomic_DNA"/>
</dbReference>